<keyword evidence="4" id="KW-1185">Reference proteome</keyword>
<dbReference type="InterPro" id="IPR002919">
    <property type="entry name" value="TIL_dom"/>
</dbReference>
<evidence type="ECO:0000259" key="2">
    <source>
        <dbReference type="Pfam" id="PF01826"/>
    </source>
</evidence>
<reference evidence="3" key="1">
    <citation type="journal article" date="2020" name="Ecol. Evol.">
        <title>Genome structure and content of the rice root-knot nematode (Meloidogyne graminicola).</title>
        <authorList>
            <person name="Phan N.T."/>
            <person name="Danchin E.G.J."/>
            <person name="Klopp C."/>
            <person name="Perfus-Barbeoch L."/>
            <person name="Kozlowski D.K."/>
            <person name="Koutsovoulos G.D."/>
            <person name="Lopez-Roques C."/>
            <person name="Bouchez O."/>
            <person name="Zahm M."/>
            <person name="Besnard G."/>
            <person name="Bellafiore S."/>
        </authorList>
    </citation>
    <scope>NUCLEOTIDE SEQUENCE</scope>
    <source>
        <strain evidence="3">VN-18</strain>
    </source>
</reference>
<dbReference type="Gene3D" id="2.10.25.10">
    <property type="entry name" value="Laminin"/>
    <property type="match status" value="1"/>
</dbReference>
<dbReference type="AlphaFoldDB" id="A0A8S9ZQ85"/>
<dbReference type="CDD" id="cd19941">
    <property type="entry name" value="TIL"/>
    <property type="match status" value="1"/>
</dbReference>
<protein>
    <recommendedName>
        <fullName evidence="2">TIL domain-containing protein</fullName>
    </recommendedName>
</protein>
<accession>A0A8S9ZQ85</accession>
<dbReference type="Proteomes" id="UP000605970">
    <property type="component" value="Unassembled WGS sequence"/>
</dbReference>
<feature type="domain" description="TIL" evidence="2">
    <location>
        <begin position="28"/>
        <end position="60"/>
    </location>
</feature>
<proteinExistence type="predicted"/>
<keyword evidence="1" id="KW-0646">Protease inhibitor</keyword>
<evidence type="ECO:0000313" key="4">
    <source>
        <dbReference type="Proteomes" id="UP000605970"/>
    </source>
</evidence>
<dbReference type="Pfam" id="PF01826">
    <property type="entry name" value="TIL"/>
    <property type="match status" value="1"/>
</dbReference>
<organism evidence="3 4">
    <name type="scientific">Meloidogyne graminicola</name>
    <dbReference type="NCBI Taxonomy" id="189291"/>
    <lineage>
        <taxon>Eukaryota</taxon>
        <taxon>Metazoa</taxon>
        <taxon>Ecdysozoa</taxon>
        <taxon>Nematoda</taxon>
        <taxon>Chromadorea</taxon>
        <taxon>Rhabditida</taxon>
        <taxon>Tylenchina</taxon>
        <taxon>Tylenchomorpha</taxon>
        <taxon>Tylenchoidea</taxon>
        <taxon>Meloidogynidae</taxon>
        <taxon>Meloidogyninae</taxon>
        <taxon>Meloidogyne</taxon>
    </lineage>
</organism>
<dbReference type="SUPFAM" id="SSF57567">
    <property type="entry name" value="Serine protease inhibitors"/>
    <property type="match status" value="1"/>
</dbReference>
<evidence type="ECO:0000313" key="3">
    <source>
        <dbReference type="EMBL" id="KAF7635226.1"/>
    </source>
</evidence>
<dbReference type="OrthoDB" id="10009240at2759"/>
<dbReference type="GO" id="GO:0004867">
    <property type="term" value="F:serine-type endopeptidase inhibitor activity"/>
    <property type="evidence" value="ECO:0007669"/>
    <property type="project" value="UniProtKB-KW"/>
</dbReference>
<gene>
    <name evidence="3" type="ORF">Mgra_00005341</name>
</gene>
<dbReference type="InterPro" id="IPR036084">
    <property type="entry name" value="Ser_inhib-like_sf"/>
</dbReference>
<comment type="caution">
    <text evidence="3">The sequence shown here is derived from an EMBL/GenBank/DDBJ whole genome shotgun (WGS) entry which is preliminary data.</text>
</comment>
<keyword evidence="1" id="KW-0722">Serine protease inhibitor</keyword>
<name>A0A8S9ZQ85_9BILA</name>
<sequence length="81" mass="9535">MYWNIIKTKQKTTTTTDFPLNKQIHFLCFSLRCFPGCRCNDGYVRENNEKNAKCILPEECKYITTTTVETTTKKCEEIENN</sequence>
<dbReference type="EMBL" id="JABEBT010000045">
    <property type="protein sequence ID" value="KAF7635226.1"/>
    <property type="molecule type" value="Genomic_DNA"/>
</dbReference>
<evidence type="ECO:0000256" key="1">
    <source>
        <dbReference type="ARBA" id="ARBA00022900"/>
    </source>
</evidence>